<name>A0ABR4HGG5_9EURO</name>
<evidence type="ECO:0000256" key="4">
    <source>
        <dbReference type="ARBA" id="ARBA00023136"/>
    </source>
</evidence>
<evidence type="ECO:0000256" key="2">
    <source>
        <dbReference type="ARBA" id="ARBA00022692"/>
    </source>
</evidence>
<accession>A0ABR4HGG5</accession>
<proteinExistence type="inferred from homology"/>
<protein>
    <recommendedName>
        <fullName evidence="8">Rhodopsin domain-containing protein</fullName>
    </recommendedName>
</protein>
<keyword evidence="10" id="KW-1185">Reference proteome</keyword>
<evidence type="ECO:0000256" key="1">
    <source>
        <dbReference type="ARBA" id="ARBA00004141"/>
    </source>
</evidence>
<feature type="transmembrane region" description="Helical" evidence="7">
    <location>
        <begin position="127"/>
        <end position="152"/>
    </location>
</feature>
<sequence>MASIPTSHSDTPAAQPPPGLEPNFVDPPSRQSMIIIMEAIFTPLMVLAVSARIYVRICILKLWKAEDILPLGLGLHMWDIPLRIFQDPDNNRLLAVNLTYPWAVCFTKLSILLLYKRLFPVHRERIAVCAGIVLNVICYTTFIILSTTNIAICTNFSSEITPFCLFQHQDVPIWMSGVNVFTDFYILVLPIPCLLKLQISLKRKIGLCFTFASGLAACAASLARLVGVLQILHSEDATWISAKVSLFSISEINIGIIIACVYTFPVLLHRLRESKILESVVYYLSLQERQVTGRVGSGISDMQYSRACSN</sequence>
<feature type="transmembrane region" description="Helical" evidence="7">
    <location>
        <begin position="33"/>
        <end position="55"/>
    </location>
</feature>
<gene>
    <name evidence="9" type="ORF">BJX63DRAFT_420777</name>
</gene>
<comment type="subcellular location">
    <subcellularLocation>
        <location evidence="1">Membrane</location>
        <topology evidence="1">Multi-pass membrane protein</topology>
    </subcellularLocation>
</comment>
<dbReference type="EMBL" id="JBFXLT010000033">
    <property type="protein sequence ID" value="KAL2814425.1"/>
    <property type="molecule type" value="Genomic_DNA"/>
</dbReference>
<evidence type="ECO:0000259" key="8">
    <source>
        <dbReference type="Pfam" id="PF20684"/>
    </source>
</evidence>
<evidence type="ECO:0000256" key="7">
    <source>
        <dbReference type="SAM" id="Phobius"/>
    </source>
</evidence>
<evidence type="ECO:0000256" key="3">
    <source>
        <dbReference type="ARBA" id="ARBA00022989"/>
    </source>
</evidence>
<dbReference type="Proteomes" id="UP001610334">
    <property type="component" value="Unassembled WGS sequence"/>
</dbReference>
<feature type="compositionally biased region" description="Polar residues" evidence="6">
    <location>
        <begin position="1"/>
        <end position="12"/>
    </location>
</feature>
<feature type="transmembrane region" description="Helical" evidence="7">
    <location>
        <begin position="244"/>
        <end position="268"/>
    </location>
</feature>
<organism evidence="9 10">
    <name type="scientific">Aspergillus granulosus</name>
    <dbReference type="NCBI Taxonomy" id="176169"/>
    <lineage>
        <taxon>Eukaryota</taxon>
        <taxon>Fungi</taxon>
        <taxon>Dikarya</taxon>
        <taxon>Ascomycota</taxon>
        <taxon>Pezizomycotina</taxon>
        <taxon>Eurotiomycetes</taxon>
        <taxon>Eurotiomycetidae</taxon>
        <taxon>Eurotiales</taxon>
        <taxon>Aspergillaceae</taxon>
        <taxon>Aspergillus</taxon>
        <taxon>Aspergillus subgen. Nidulantes</taxon>
    </lineage>
</organism>
<feature type="domain" description="Rhodopsin" evidence="8">
    <location>
        <begin position="68"/>
        <end position="269"/>
    </location>
</feature>
<comment type="caution">
    <text evidence="9">The sequence shown here is derived from an EMBL/GenBank/DDBJ whole genome shotgun (WGS) entry which is preliminary data.</text>
</comment>
<evidence type="ECO:0000256" key="6">
    <source>
        <dbReference type="SAM" id="MobiDB-lite"/>
    </source>
</evidence>
<keyword evidence="3 7" id="KW-1133">Transmembrane helix</keyword>
<dbReference type="InterPro" id="IPR052337">
    <property type="entry name" value="SAT4-like"/>
</dbReference>
<reference evidence="9 10" key="1">
    <citation type="submission" date="2024-07" db="EMBL/GenBank/DDBJ databases">
        <title>Section-level genome sequencing and comparative genomics of Aspergillus sections Usti and Cavernicolus.</title>
        <authorList>
            <consortium name="Lawrence Berkeley National Laboratory"/>
            <person name="Nybo J.L."/>
            <person name="Vesth T.C."/>
            <person name="Theobald S."/>
            <person name="Frisvad J.C."/>
            <person name="Larsen T.O."/>
            <person name="Kjaerboelling I."/>
            <person name="Rothschild-Mancinelli K."/>
            <person name="Lyhne E.K."/>
            <person name="Kogle M.E."/>
            <person name="Barry K."/>
            <person name="Clum A."/>
            <person name="Na H."/>
            <person name="Ledsgaard L."/>
            <person name="Lin J."/>
            <person name="Lipzen A."/>
            <person name="Kuo A."/>
            <person name="Riley R."/>
            <person name="Mondo S."/>
            <person name="Labutti K."/>
            <person name="Haridas S."/>
            <person name="Pangalinan J."/>
            <person name="Salamov A.A."/>
            <person name="Simmons B.A."/>
            <person name="Magnuson J.K."/>
            <person name="Chen J."/>
            <person name="Drula E."/>
            <person name="Henrissat B."/>
            <person name="Wiebenga A."/>
            <person name="Lubbers R.J."/>
            <person name="Gomes A.C."/>
            <person name="Makela M.R."/>
            <person name="Stajich J."/>
            <person name="Grigoriev I.V."/>
            <person name="Mortensen U.H."/>
            <person name="De Vries R.P."/>
            <person name="Baker S.E."/>
            <person name="Andersen M.R."/>
        </authorList>
    </citation>
    <scope>NUCLEOTIDE SEQUENCE [LARGE SCALE GENOMIC DNA]</scope>
    <source>
        <strain evidence="9 10">CBS 588.65</strain>
    </source>
</reference>
<comment type="similarity">
    <text evidence="5">Belongs to the SAT4 family.</text>
</comment>
<evidence type="ECO:0000313" key="9">
    <source>
        <dbReference type="EMBL" id="KAL2814425.1"/>
    </source>
</evidence>
<keyword evidence="2 7" id="KW-0812">Transmembrane</keyword>
<dbReference type="Pfam" id="PF20684">
    <property type="entry name" value="Fung_rhodopsin"/>
    <property type="match status" value="1"/>
</dbReference>
<dbReference type="PANTHER" id="PTHR33048:SF158">
    <property type="entry name" value="MEMBRANE PROTEIN PTH11-LIKE, PUTATIVE-RELATED"/>
    <property type="match status" value="1"/>
</dbReference>
<feature type="region of interest" description="Disordered" evidence="6">
    <location>
        <begin position="1"/>
        <end position="22"/>
    </location>
</feature>
<evidence type="ECO:0000313" key="10">
    <source>
        <dbReference type="Proteomes" id="UP001610334"/>
    </source>
</evidence>
<evidence type="ECO:0000256" key="5">
    <source>
        <dbReference type="ARBA" id="ARBA00038359"/>
    </source>
</evidence>
<keyword evidence="4 7" id="KW-0472">Membrane</keyword>
<dbReference type="PANTHER" id="PTHR33048">
    <property type="entry name" value="PTH11-LIKE INTEGRAL MEMBRANE PROTEIN (AFU_ORTHOLOGUE AFUA_5G11245)"/>
    <property type="match status" value="1"/>
</dbReference>
<feature type="transmembrane region" description="Helical" evidence="7">
    <location>
        <begin position="172"/>
        <end position="195"/>
    </location>
</feature>
<dbReference type="InterPro" id="IPR049326">
    <property type="entry name" value="Rhodopsin_dom_fungi"/>
</dbReference>
<feature type="transmembrane region" description="Helical" evidence="7">
    <location>
        <begin position="207"/>
        <end position="232"/>
    </location>
</feature>